<dbReference type="CDD" id="cd04301">
    <property type="entry name" value="NAT_SF"/>
    <property type="match status" value="1"/>
</dbReference>
<dbReference type="EC" id="2.3.-.-" evidence="2"/>
<accession>A0ABW4B456</accession>
<dbReference type="EMBL" id="JBHTMN010000018">
    <property type="protein sequence ID" value="MFD1384711.1"/>
    <property type="molecule type" value="Genomic_DNA"/>
</dbReference>
<evidence type="ECO:0000313" key="3">
    <source>
        <dbReference type="Proteomes" id="UP001597059"/>
    </source>
</evidence>
<gene>
    <name evidence="2" type="ORF">ACFQ45_15190</name>
</gene>
<reference evidence="3" key="1">
    <citation type="journal article" date="2019" name="Int. J. Syst. Evol. Microbiol.">
        <title>The Global Catalogue of Microorganisms (GCM) 10K type strain sequencing project: providing services to taxonomists for standard genome sequencing and annotation.</title>
        <authorList>
            <consortium name="The Broad Institute Genomics Platform"/>
            <consortium name="The Broad Institute Genome Sequencing Center for Infectious Disease"/>
            <person name="Wu L."/>
            <person name="Ma J."/>
        </authorList>
    </citation>
    <scope>NUCLEOTIDE SEQUENCE [LARGE SCALE GENOMIC DNA]</scope>
    <source>
        <strain evidence="3">JCM 30774</strain>
    </source>
</reference>
<comment type="caution">
    <text evidence="2">The sequence shown here is derived from an EMBL/GenBank/DDBJ whole genome shotgun (WGS) entry which is preliminary data.</text>
</comment>
<evidence type="ECO:0000259" key="1">
    <source>
        <dbReference type="PROSITE" id="PS51186"/>
    </source>
</evidence>
<name>A0ABW4B456_9GAMM</name>
<dbReference type="SUPFAM" id="SSF55729">
    <property type="entry name" value="Acyl-CoA N-acyltransferases (Nat)"/>
    <property type="match status" value="1"/>
</dbReference>
<evidence type="ECO:0000313" key="2">
    <source>
        <dbReference type="EMBL" id="MFD1384711.1"/>
    </source>
</evidence>
<feature type="domain" description="N-acetyltransferase" evidence="1">
    <location>
        <begin position="6"/>
        <end position="160"/>
    </location>
</feature>
<dbReference type="RefSeq" id="WP_377369197.1">
    <property type="nucleotide sequence ID" value="NZ_JBHTMN010000018.1"/>
</dbReference>
<dbReference type="Proteomes" id="UP001597059">
    <property type="component" value="Unassembled WGS sequence"/>
</dbReference>
<keyword evidence="3" id="KW-1185">Reference proteome</keyword>
<dbReference type="InterPro" id="IPR000182">
    <property type="entry name" value="GNAT_dom"/>
</dbReference>
<dbReference type="Pfam" id="PF00583">
    <property type="entry name" value="Acetyltransf_1"/>
    <property type="match status" value="1"/>
</dbReference>
<dbReference type="InterPro" id="IPR016181">
    <property type="entry name" value="Acyl_CoA_acyltransferase"/>
</dbReference>
<keyword evidence="2" id="KW-0808">Transferase</keyword>
<protein>
    <submittedName>
        <fullName evidence="2">GNAT family N-acetyltransferase</fullName>
        <ecNumber evidence="2">2.3.-.-</ecNumber>
    </submittedName>
</protein>
<dbReference type="PROSITE" id="PS51186">
    <property type="entry name" value="GNAT"/>
    <property type="match status" value="1"/>
</dbReference>
<sequence length="173" mass="19605">MRSNQVHFEMAQLDDADEITTLINNAYRGEGGWTDERAWVDGPRLSVAQVRSQIKDRQGVVYVHRRNDIIVATIHASIAANEAYITSLAVHPYVQQQGVGDAALKKLEQDCRNLFGVTLASISILFPREDVLQYLIRRGYEPMDYVEPFPEHMKMGQPKDAALQLAYLVKPLH</sequence>
<dbReference type="Gene3D" id="3.40.630.30">
    <property type="match status" value="1"/>
</dbReference>
<proteinExistence type="predicted"/>
<keyword evidence="2" id="KW-0012">Acyltransferase</keyword>
<dbReference type="GO" id="GO:0016746">
    <property type="term" value="F:acyltransferase activity"/>
    <property type="evidence" value="ECO:0007669"/>
    <property type="project" value="UniProtKB-KW"/>
</dbReference>
<organism evidence="2 3">
    <name type="scientific">Rhodanobacter aciditrophus</name>
    <dbReference type="NCBI Taxonomy" id="1623218"/>
    <lineage>
        <taxon>Bacteria</taxon>
        <taxon>Pseudomonadati</taxon>
        <taxon>Pseudomonadota</taxon>
        <taxon>Gammaproteobacteria</taxon>
        <taxon>Lysobacterales</taxon>
        <taxon>Rhodanobacteraceae</taxon>
        <taxon>Rhodanobacter</taxon>
    </lineage>
</organism>